<evidence type="ECO:0000256" key="1">
    <source>
        <dbReference type="ARBA" id="ARBA00004141"/>
    </source>
</evidence>
<organism evidence="10 11">
    <name type="scientific">Durusdinium trenchii</name>
    <dbReference type="NCBI Taxonomy" id="1381693"/>
    <lineage>
        <taxon>Eukaryota</taxon>
        <taxon>Sar</taxon>
        <taxon>Alveolata</taxon>
        <taxon>Dinophyceae</taxon>
        <taxon>Suessiales</taxon>
        <taxon>Symbiodiniaceae</taxon>
        <taxon>Durusdinium</taxon>
    </lineage>
</organism>
<feature type="region of interest" description="Disordered" evidence="7">
    <location>
        <begin position="797"/>
        <end position="821"/>
    </location>
</feature>
<comment type="similarity">
    <text evidence="2">Belongs to the CTL (choline transporter-like) family.</text>
</comment>
<evidence type="ECO:0000313" key="9">
    <source>
        <dbReference type="EMBL" id="CAK9065908.1"/>
    </source>
</evidence>
<protein>
    <submittedName>
        <fullName evidence="10">Uncharacterized protein</fullName>
    </submittedName>
</protein>
<feature type="transmembrane region" description="Helical" evidence="8">
    <location>
        <begin position="231"/>
        <end position="256"/>
    </location>
</feature>
<evidence type="ECO:0000256" key="5">
    <source>
        <dbReference type="ARBA" id="ARBA00023136"/>
    </source>
</evidence>
<dbReference type="EMBL" id="CAXAMN010022040">
    <property type="protein sequence ID" value="CAK9065908.1"/>
    <property type="molecule type" value="Genomic_DNA"/>
</dbReference>
<evidence type="ECO:0000256" key="3">
    <source>
        <dbReference type="ARBA" id="ARBA00022692"/>
    </source>
</evidence>
<accession>A0ABP0NQW6</accession>
<dbReference type="EMBL" id="CAXAMN010022073">
    <property type="protein sequence ID" value="CAK9066178.1"/>
    <property type="molecule type" value="Genomic_DNA"/>
</dbReference>
<evidence type="ECO:0000256" key="4">
    <source>
        <dbReference type="ARBA" id="ARBA00022989"/>
    </source>
</evidence>
<keyword evidence="4 8" id="KW-1133">Transmembrane helix</keyword>
<dbReference type="Proteomes" id="UP001642484">
    <property type="component" value="Unassembled WGS sequence"/>
</dbReference>
<keyword evidence="3 8" id="KW-0812">Transmembrane</keyword>
<feature type="transmembrane region" description="Helical" evidence="8">
    <location>
        <begin position="23"/>
        <end position="44"/>
    </location>
</feature>
<reference evidence="10 11" key="1">
    <citation type="submission" date="2024-02" db="EMBL/GenBank/DDBJ databases">
        <authorList>
            <person name="Chen Y."/>
            <person name="Shah S."/>
            <person name="Dougan E. K."/>
            <person name="Thang M."/>
            <person name="Chan C."/>
        </authorList>
    </citation>
    <scope>NUCLEOTIDE SEQUENCE [LARGE SCALE GENOMIC DNA]</scope>
</reference>
<evidence type="ECO:0000256" key="7">
    <source>
        <dbReference type="SAM" id="MobiDB-lite"/>
    </source>
</evidence>
<feature type="transmembrane region" description="Helical" evidence="8">
    <location>
        <begin position="684"/>
        <end position="704"/>
    </location>
</feature>
<gene>
    <name evidence="9" type="ORF">CCMP2556_LOCUS32369</name>
    <name evidence="10" type="ORF">CCMP2556_LOCUS32492</name>
</gene>
<keyword evidence="11" id="KW-1185">Reference proteome</keyword>
<comment type="subcellular location">
    <subcellularLocation>
        <location evidence="1">Membrane</location>
        <topology evidence="1">Multi-pass membrane protein</topology>
    </subcellularLocation>
</comment>
<name>A0ABP0NQW6_9DINO</name>
<feature type="transmembrane region" description="Helical" evidence="8">
    <location>
        <begin position="202"/>
        <end position="224"/>
    </location>
</feature>
<feature type="transmembrane region" description="Helical" evidence="8">
    <location>
        <begin position="335"/>
        <end position="362"/>
    </location>
</feature>
<dbReference type="Pfam" id="PF04515">
    <property type="entry name" value="Choline_transpo"/>
    <property type="match status" value="2"/>
</dbReference>
<dbReference type="InterPro" id="IPR007603">
    <property type="entry name" value="Choline_transptr-like"/>
</dbReference>
<keyword evidence="5 8" id="KW-0472">Membrane</keyword>
<feature type="transmembrane region" description="Helical" evidence="8">
    <location>
        <begin position="397"/>
        <end position="421"/>
    </location>
</feature>
<dbReference type="PANTHER" id="PTHR12385">
    <property type="entry name" value="CHOLINE TRANSPORTER-LIKE (SLC FAMILY 44)"/>
    <property type="match status" value="1"/>
</dbReference>
<feature type="transmembrane region" description="Helical" evidence="8">
    <location>
        <begin position="643"/>
        <end position="664"/>
    </location>
</feature>
<sequence>MPAVFPRSDPVVKAKTPSCHDCWCILVFGLVLAGMVCLTLWATIKEGAHIQRLIHPVDYAGRMCGISPGVQDKPFIYVCGKASAGFEGDYPSQLDLHSKTCVAACPSLGGDVACIGRPLVTPKALDCQDNGCVVNGIQVRKTVTWQISQAVTYQKAYPTDEFRGMICAPKWEAPNDLRSQVLFGDASPLSSAGEAFGSLETAWPVLLAVFGIATLLSILVLLCMTCYAGPVLFMAILLADIMVFILGIFFAIGLFFDPYNTAGWYQSWNPIDRTVYGEWARVLTFFTGLFFLVVGVLLTHTLLHASERLDEPIGMIHASMEFIFDPGPSHSSIPFLILVPFGNSLLTLALLAASIYCLMLVLTAGPVDGKGIVIDGEHYTSLYKGVQKPWNGLGWDIAMVVFVAGIIWILELMIGVGQYVISHCVCEWFFQPIDEIAPLEMKKQKEELASTNPEVKRTSLDKVHIVGGAAAGVHKEGYIEHDQETGQKKMVVYLRDKGPNDKPNVPTIIESKKHQIGWVCTGFCHAMTYKLGTLLYFSWYVFFTRPLRVTAEVLRFMATDPTIKLKREQFDEETDEQGWWKVIANGSSLFCTYVTHEYGGYSKDAYVDVILQDTKFRQASQDAANQILSAGGVISFLHGMTRFYEIVATLFIMLTSTILGFVVMENLPAFSDTNSGWYISDTTAMALVCLIISGVVANSWMSLFNTTSDSLLYVLMWARKMAPNDPEFPAVTRAQAQKRGTPKVCPDALLDLVGAEAEVDPVREMHEHTKHRSQATRFAHLGSRWKGAAMATFAPGVTTNREERDPLLRKPKGSTRMTAQR</sequence>
<proteinExistence type="inferred from homology"/>
<dbReference type="PANTHER" id="PTHR12385:SF14">
    <property type="entry name" value="CHOLINE TRANSPORTER-LIKE 2"/>
    <property type="match status" value="1"/>
</dbReference>
<evidence type="ECO:0000313" key="10">
    <source>
        <dbReference type="EMBL" id="CAK9066178.1"/>
    </source>
</evidence>
<evidence type="ECO:0000256" key="2">
    <source>
        <dbReference type="ARBA" id="ARBA00007168"/>
    </source>
</evidence>
<feature type="transmembrane region" description="Helical" evidence="8">
    <location>
        <begin position="276"/>
        <end position="298"/>
    </location>
</feature>
<evidence type="ECO:0000313" key="11">
    <source>
        <dbReference type="Proteomes" id="UP001642484"/>
    </source>
</evidence>
<keyword evidence="6" id="KW-0325">Glycoprotein</keyword>
<comment type="caution">
    <text evidence="10">The sequence shown here is derived from an EMBL/GenBank/DDBJ whole genome shotgun (WGS) entry which is preliminary data.</text>
</comment>
<evidence type="ECO:0000256" key="6">
    <source>
        <dbReference type="ARBA" id="ARBA00023180"/>
    </source>
</evidence>
<evidence type="ECO:0000256" key="8">
    <source>
        <dbReference type="SAM" id="Phobius"/>
    </source>
</evidence>